<accession>A0A0S1SQI1</accession>
<feature type="transmembrane region" description="Helical" evidence="1">
    <location>
        <begin position="157"/>
        <end position="190"/>
    </location>
</feature>
<dbReference type="KEGG" id="prf:PeribacterA2_0073"/>
<feature type="transmembrane region" description="Helical" evidence="1">
    <location>
        <begin position="252"/>
        <end position="275"/>
    </location>
</feature>
<accession>A0A0S1SKZ9</accession>
<dbReference type="STRING" id="1735162.PeribacterB2_0073"/>
<feature type="transmembrane region" description="Helical" evidence="1">
    <location>
        <begin position="220"/>
        <end position="240"/>
    </location>
</feature>
<keyword evidence="1" id="KW-1133">Transmembrane helix</keyword>
<feature type="transmembrane region" description="Helical" evidence="1">
    <location>
        <begin position="20"/>
        <end position="44"/>
    </location>
</feature>
<accession>A0A0S1SUT8</accession>
<accession>A0A0S1SLX1</accession>
<evidence type="ECO:0000256" key="1">
    <source>
        <dbReference type="SAM" id="Phobius"/>
    </source>
</evidence>
<evidence type="ECO:0000313" key="3">
    <source>
        <dbReference type="Proteomes" id="UP000069135"/>
    </source>
</evidence>
<evidence type="ECO:0000313" key="2">
    <source>
        <dbReference type="EMBL" id="ALM12776.1"/>
    </source>
</evidence>
<feature type="transmembrane region" description="Helical" evidence="1">
    <location>
        <begin position="385"/>
        <end position="402"/>
    </location>
</feature>
<feature type="transmembrane region" description="Helical" evidence="1">
    <location>
        <begin position="91"/>
        <end position="112"/>
    </location>
</feature>
<organism evidence="2 3">
    <name type="scientific">Candidatus Peribacter riflensis</name>
    <dbReference type="NCBI Taxonomy" id="1735162"/>
    <lineage>
        <taxon>Bacteria</taxon>
        <taxon>Candidatus Peregrinibacteriota</taxon>
        <taxon>Candidatus Peribacteria</taxon>
        <taxon>Candidatus Peribacterales</taxon>
        <taxon>Candidatus Peribacteraceae</taxon>
        <taxon>Candidatus Peribacter</taxon>
    </lineage>
</organism>
<proteinExistence type="predicted"/>
<feature type="transmembrane region" description="Helical" evidence="1">
    <location>
        <begin position="353"/>
        <end position="373"/>
    </location>
</feature>
<name>A0A0S1SKZ9_9BACT</name>
<dbReference type="EMBL" id="CP013065">
    <property type="protein sequence ID" value="ALM12776.1"/>
    <property type="molecule type" value="Genomic_DNA"/>
</dbReference>
<feature type="transmembrane region" description="Helical" evidence="1">
    <location>
        <begin position="330"/>
        <end position="347"/>
    </location>
</feature>
<protein>
    <recommendedName>
        <fullName evidence="4">Glycosyltransferase RgtA/B/C/D-like domain-containing protein</fullName>
    </recommendedName>
</protein>
<feature type="transmembrane region" description="Helical" evidence="1">
    <location>
        <begin position="118"/>
        <end position="137"/>
    </location>
</feature>
<accession>A0A0S1SJG7</accession>
<dbReference type="Proteomes" id="UP000069135">
    <property type="component" value="Chromosome"/>
</dbReference>
<sequence length="597" mass="67965">MAPSPTPLPTETPSRFWGNRWSWGIFLLLLIIALSNGFALWYVLHEHIVYHFDSIGYWTQLAGLKKNLAADPWNAIYWAWRGFRIDDYPSFTVVPLLPFIALFGVTRLAYILAIVNTFAVPSIVAFVLLADIFIGLAHPLPASNESDAPRLGRSLLALVTILLSPIFWITSIAGMPSVGGLAIVCVVLFLTLRSFPNLRWRDEVTVGVLLFFLARFRRWFLIWIAAYYAARLILILFLALRKRDWRSALRSIAQFSCSIGIFSTLLFAVTTPFAWRALSTDYSVLYAPYQIPNFGWLRAIAVAHGQFGYISLLIALAGLLFALFQPRLRLIAAFFMIHYIIALYLQIMNQGFAYQHLYLLLPTILLFSVYFFFRIAQVSRWFRTTAAVATVVFGFLFLAVFYPPVMAKTSKFVPWTSKEKWAPAVQTDLDSLRSLHRTLSDLTYGTDDSIYVLSLTGILNYEMLRNQHFTFPDGPDLSDRVFITASFDLSDGFPSNFFKAKYVVIPEPPQYFSSKQYSLTVAFPLERIVNNEGIGKAYRRLPYRFPLRNNVTVSIFERTRKFTRAEIREFSGALRSAYPTMPFIYTGSIVPGVLSGS</sequence>
<gene>
    <name evidence="2" type="ORF">PeribacterD1_0073</name>
</gene>
<reference evidence="2 3" key="2">
    <citation type="journal article" date="2016" name="PeerJ">
        <title>Analysis of five complete genome sequences for members of the class Peribacteria in the recently recognized Peregrinibacteria bacterial phylum.</title>
        <authorList>
            <person name="Anantharaman K."/>
            <person name="Brown C.T."/>
            <person name="Burstein D."/>
            <person name="Castelle C.J."/>
            <person name="Probst A.J."/>
            <person name="Thomas B.C."/>
            <person name="Williams K.H."/>
            <person name="Banfield J.F."/>
        </authorList>
    </citation>
    <scope>NUCLEOTIDE SEQUENCE [LARGE SCALE GENOMIC DNA]</scope>
    <source>
        <strain evidence="2">RIFOXYD1_FULL_PER-ii_59_16</strain>
    </source>
</reference>
<feature type="transmembrane region" description="Helical" evidence="1">
    <location>
        <begin position="295"/>
        <end position="323"/>
    </location>
</feature>
<reference evidence="3" key="1">
    <citation type="submission" date="2015-10" db="EMBL/GenBank/DDBJ databases">
        <title>Analysis of five complete genome sequences for members of the class Peribacteria in the recently recognized Peregrinibacteria bacterial phylum.</title>
        <authorList>
            <person name="Anantharaman K."/>
            <person name="Brown C.T."/>
            <person name="Burstein D."/>
            <person name="Castelle C.J."/>
            <person name="Probst A.J."/>
            <person name="Thomas B.C."/>
            <person name="Williams K.H."/>
            <person name="Banfield J.F."/>
        </authorList>
    </citation>
    <scope>NUCLEOTIDE SEQUENCE [LARGE SCALE GENOMIC DNA]</scope>
</reference>
<keyword evidence="1" id="KW-0472">Membrane</keyword>
<evidence type="ECO:0008006" key="4">
    <source>
        <dbReference type="Google" id="ProtNLM"/>
    </source>
</evidence>
<dbReference type="AlphaFoldDB" id="A0A0S1SKZ9"/>
<keyword evidence="1" id="KW-0812">Transmembrane</keyword>